<sequence>MPDKAKSSQSFSRRCSQVFVDVPLPAVHRRNSDESSPGPSLKENTPLRPSRMNSQSQMATLNNNSKIAKKRKASEGDSADVNVEPVKTKAKKPRLDPAAPQPDEEGVAQLQKLKAANAIKARTKQDDNTFRCHHCQRWWPNGQGLRCTLTRARSKTTDERCSTHYCFSCVQKYRRLESQDSILSRDVTELPKEQRQRHMVESGYWFECYRCRNQCDCHVCRRARGLEPIGNLRQKARQAEKAEAKAREQTLKAGSSSLSKAKKSPAKGASKLMKAAELEVAQAAKAPYTALKSKAKPKLVPKAKPLPKPLWTRVPTSLALEDVKTRLHIREFIVRFASILQLPHGCLDELDEVCGDSLGPAGGWDVDVDDSAEIVSWVSESCARFIIQSLLDAIANFADAEGDVDAARALKESVKAVKASGSNLNRVWGSLISLREALGADTTITFPDPLLPPASTTVRTTRSAMHGNDSQGIYISASAQLVPVIANLIEHAIPSPTIKEAFDSGSTEEKELNKIAKEASTKENTRWKDFSGTRDKQRRDQHSRLLRNIEFSQRLASTRCIPRWAPLGQDFEGRVYYAMTPGVGESDAAIEFLNGKESRVRIGRKREWTEDDRSEMARWSWFIAVWGKKPEGADEAEESYDERDEAWWGFWQPGEVRKLVEWLTIKCGLAGEHEEAQVDPGAAKQSAKSQGKKIHGFSSPSMLSRDASPLSELSDVEADGLLMKTDAEGRLVPVKHELEALIRRLREYAELLEWRIQRVSRERSISPEPEKPSRKFKKSSPVLA</sequence>
<proteinExistence type="predicted"/>
<dbReference type="GeneID" id="18909708"/>
<accession>K5WVS0</accession>
<evidence type="ECO:0000313" key="3">
    <source>
        <dbReference type="Proteomes" id="UP000008370"/>
    </source>
</evidence>
<dbReference type="AlphaFoldDB" id="K5WVS0"/>
<gene>
    <name evidence="2" type="ORF">PHACADRAFT_175075</name>
</gene>
<feature type="compositionally biased region" description="Basic and acidic residues" evidence="1">
    <location>
        <begin position="237"/>
        <end position="250"/>
    </location>
</feature>
<name>K5WVS0_PHACS</name>
<feature type="region of interest" description="Disordered" evidence="1">
    <location>
        <begin position="237"/>
        <end position="266"/>
    </location>
</feature>
<feature type="region of interest" description="Disordered" evidence="1">
    <location>
        <begin position="675"/>
        <end position="709"/>
    </location>
</feature>
<evidence type="ECO:0008006" key="4">
    <source>
        <dbReference type="Google" id="ProtNLM"/>
    </source>
</evidence>
<dbReference type="OrthoDB" id="298344at2759"/>
<reference evidence="2 3" key="1">
    <citation type="journal article" date="2012" name="BMC Genomics">
        <title>Comparative genomics of the white-rot fungi, Phanerochaete carnosa and P. chrysosporium, to elucidate the genetic basis of the distinct wood types they colonize.</title>
        <authorList>
            <person name="Suzuki H."/>
            <person name="MacDonald J."/>
            <person name="Syed K."/>
            <person name="Salamov A."/>
            <person name="Hori C."/>
            <person name="Aerts A."/>
            <person name="Henrissat B."/>
            <person name="Wiebenga A."/>
            <person name="vanKuyk P.A."/>
            <person name="Barry K."/>
            <person name="Lindquist E."/>
            <person name="LaButti K."/>
            <person name="Lapidus A."/>
            <person name="Lucas S."/>
            <person name="Coutinho P."/>
            <person name="Gong Y."/>
            <person name="Samejima M."/>
            <person name="Mahadevan R."/>
            <person name="Abou-Zaid M."/>
            <person name="de Vries R.P."/>
            <person name="Igarashi K."/>
            <person name="Yadav J.S."/>
            <person name="Grigoriev I.V."/>
            <person name="Master E.R."/>
        </authorList>
    </citation>
    <scope>NUCLEOTIDE SEQUENCE [LARGE SCALE GENOMIC DNA]</scope>
    <source>
        <strain evidence="2 3">HHB-10118-sp</strain>
    </source>
</reference>
<feature type="region of interest" description="Disordered" evidence="1">
    <location>
        <begin position="1"/>
        <end position="107"/>
    </location>
</feature>
<keyword evidence="3" id="KW-1185">Reference proteome</keyword>
<dbReference type="Proteomes" id="UP000008370">
    <property type="component" value="Unassembled WGS sequence"/>
</dbReference>
<dbReference type="InParanoid" id="K5WVS0"/>
<evidence type="ECO:0000313" key="2">
    <source>
        <dbReference type="EMBL" id="EKM54552.1"/>
    </source>
</evidence>
<dbReference type="RefSeq" id="XP_007397242.1">
    <property type="nucleotide sequence ID" value="XM_007397180.1"/>
</dbReference>
<dbReference type="STRING" id="650164.K5WVS0"/>
<feature type="region of interest" description="Disordered" evidence="1">
    <location>
        <begin position="517"/>
        <end position="541"/>
    </location>
</feature>
<protein>
    <recommendedName>
        <fullName evidence="4">Zinc-finger domain-containing protein</fullName>
    </recommendedName>
</protein>
<feature type="compositionally biased region" description="Basic and acidic residues" evidence="1">
    <location>
        <begin position="761"/>
        <end position="773"/>
    </location>
</feature>
<dbReference type="HOGENOM" id="CLU_019575_0_0_1"/>
<feature type="region of interest" description="Disordered" evidence="1">
    <location>
        <begin position="761"/>
        <end position="784"/>
    </location>
</feature>
<dbReference type="KEGG" id="pco:PHACADRAFT_175075"/>
<organism evidence="2 3">
    <name type="scientific">Phanerochaete carnosa (strain HHB-10118-sp)</name>
    <name type="common">White-rot fungus</name>
    <name type="synonym">Peniophora carnosa</name>
    <dbReference type="NCBI Taxonomy" id="650164"/>
    <lineage>
        <taxon>Eukaryota</taxon>
        <taxon>Fungi</taxon>
        <taxon>Dikarya</taxon>
        <taxon>Basidiomycota</taxon>
        <taxon>Agaricomycotina</taxon>
        <taxon>Agaricomycetes</taxon>
        <taxon>Polyporales</taxon>
        <taxon>Phanerochaetaceae</taxon>
        <taxon>Phanerochaete</taxon>
    </lineage>
</organism>
<evidence type="ECO:0000256" key="1">
    <source>
        <dbReference type="SAM" id="MobiDB-lite"/>
    </source>
</evidence>
<dbReference type="EMBL" id="JH930473">
    <property type="protein sequence ID" value="EKM54552.1"/>
    <property type="molecule type" value="Genomic_DNA"/>
</dbReference>
<feature type="compositionally biased region" description="Polar residues" evidence="1">
    <location>
        <begin position="51"/>
        <end position="66"/>
    </location>
</feature>